<evidence type="ECO:0008006" key="4">
    <source>
        <dbReference type="Google" id="ProtNLM"/>
    </source>
</evidence>
<keyword evidence="3" id="KW-1185">Reference proteome</keyword>
<evidence type="ECO:0000313" key="2">
    <source>
        <dbReference type="EMBL" id="RIH86213.1"/>
    </source>
</evidence>
<dbReference type="PANTHER" id="PTHR40394">
    <property type="entry name" value="LIPOPROTEIN-RELATED"/>
    <property type="match status" value="1"/>
</dbReference>
<reference evidence="2 3" key="1">
    <citation type="submission" date="2018-08" db="EMBL/GenBank/DDBJ databases">
        <title>Meiothermus roseus NBRC 110900 genome sequencing project.</title>
        <authorList>
            <person name="Da Costa M.S."/>
            <person name="Albuquerque L."/>
            <person name="Raposo P."/>
            <person name="Froufe H.J.C."/>
            <person name="Barroso C.S."/>
            <person name="Egas C."/>
        </authorList>
    </citation>
    <scope>NUCLEOTIDE SEQUENCE [LARGE SCALE GENOMIC DNA]</scope>
    <source>
        <strain evidence="2 3">NBRC 110900</strain>
    </source>
</reference>
<accession>A0A399ERL1</accession>
<dbReference type="PANTHER" id="PTHR40394:SF2">
    <property type="entry name" value="QUINOL:CYTOCHROME C OXIDOREDUCTASE MEMBRANE PROTEIN"/>
    <property type="match status" value="1"/>
</dbReference>
<comment type="caution">
    <text evidence="2">The sequence shown here is derived from an EMBL/GenBank/DDBJ whole genome shotgun (WGS) entry which is preliminary data.</text>
</comment>
<protein>
    <recommendedName>
        <fullName evidence="4">Quinol:cytochrome c oxidoreductase membrane protein</fullName>
    </recommendedName>
</protein>
<evidence type="ECO:0000256" key="1">
    <source>
        <dbReference type="SAM" id="Phobius"/>
    </source>
</evidence>
<keyword evidence="1" id="KW-0812">Transmembrane</keyword>
<keyword evidence="1" id="KW-1133">Transmembrane helix</keyword>
<dbReference type="EMBL" id="QWLA01000032">
    <property type="protein sequence ID" value="RIH86213.1"/>
    <property type="molecule type" value="Genomic_DNA"/>
</dbReference>
<dbReference type="Pfam" id="PF11821">
    <property type="entry name" value="ActD"/>
    <property type="match status" value="1"/>
</dbReference>
<proteinExistence type="predicted"/>
<evidence type="ECO:0000313" key="3">
    <source>
        <dbReference type="Proteomes" id="UP000265341"/>
    </source>
</evidence>
<feature type="transmembrane region" description="Helical" evidence="1">
    <location>
        <begin position="54"/>
        <end position="74"/>
    </location>
</feature>
<feature type="transmembrane region" description="Helical" evidence="1">
    <location>
        <begin position="94"/>
        <end position="117"/>
    </location>
</feature>
<dbReference type="RefSeq" id="WP_119277660.1">
    <property type="nucleotide sequence ID" value="NZ_QWLA01000032.1"/>
</dbReference>
<dbReference type="Proteomes" id="UP000265341">
    <property type="component" value="Unassembled WGS sequence"/>
</dbReference>
<name>A0A399ERL1_9DEIN</name>
<organism evidence="2 3">
    <name type="scientific">Calidithermus roseus</name>
    <dbReference type="NCBI Taxonomy" id="1644118"/>
    <lineage>
        <taxon>Bacteria</taxon>
        <taxon>Thermotogati</taxon>
        <taxon>Deinococcota</taxon>
        <taxon>Deinococci</taxon>
        <taxon>Thermales</taxon>
        <taxon>Thermaceae</taxon>
        <taxon>Calidithermus</taxon>
    </lineage>
</organism>
<keyword evidence="1" id="KW-0472">Membrane</keyword>
<dbReference type="AlphaFoldDB" id="A0A399ERL1"/>
<dbReference type="InterPro" id="IPR021776">
    <property type="entry name" value="ActD"/>
</dbReference>
<gene>
    <name evidence="2" type="ORF">Mrose_01871</name>
</gene>
<dbReference type="OrthoDB" id="9792475at2"/>
<sequence>MLHGLAAHFETPEDLLDAVPKARAAGYRYLEAYTPFPVEGLVDALGTRDERIPWIAFTLGAIGAIGGFALQAWVQVAAYPLNIGGKPLLAWPAYIPITFELTILTITLGLFVTLLALNGLPLSYHPVTRTPGYRRALVDRFVLVVEARDPQFDLAQTRRFLEELGAAVEEVRD</sequence>